<dbReference type="Proteomes" id="UP000677228">
    <property type="component" value="Unassembled WGS sequence"/>
</dbReference>
<organism evidence="2 4">
    <name type="scientific">Didymodactylos carnosus</name>
    <dbReference type="NCBI Taxonomy" id="1234261"/>
    <lineage>
        <taxon>Eukaryota</taxon>
        <taxon>Metazoa</taxon>
        <taxon>Spiralia</taxon>
        <taxon>Gnathifera</taxon>
        <taxon>Rotifera</taxon>
        <taxon>Eurotatoria</taxon>
        <taxon>Bdelloidea</taxon>
        <taxon>Philodinida</taxon>
        <taxon>Philodinidae</taxon>
        <taxon>Didymodactylos</taxon>
    </lineage>
</organism>
<evidence type="ECO:0000256" key="1">
    <source>
        <dbReference type="SAM" id="MobiDB-lite"/>
    </source>
</evidence>
<evidence type="ECO:0000313" key="2">
    <source>
        <dbReference type="EMBL" id="CAF1001404.1"/>
    </source>
</evidence>
<gene>
    <name evidence="2" type="ORF">OVA965_LOCUS14578</name>
    <name evidence="3" type="ORF">TMI583_LOCUS14583</name>
</gene>
<evidence type="ECO:0000313" key="4">
    <source>
        <dbReference type="Proteomes" id="UP000677228"/>
    </source>
</evidence>
<evidence type="ECO:0000313" key="3">
    <source>
        <dbReference type="EMBL" id="CAF3770811.1"/>
    </source>
</evidence>
<dbReference type="AlphaFoldDB" id="A0A8S2DM91"/>
<protein>
    <submittedName>
        <fullName evidence="2">Uncharacterized protein</fullName>
    </submittedName>
</protein>
<feature type="compositionally biased region" description="Acidic residues" evidence="1">
    <location>
        <begin position="441"/>
        <end position="459"/>
    </location>
</feature>
<dbReference type="EMBL" id="CAJOBA010006368">
    <property type="protein sequence ID" value="CAF3770811.1"/>
    <property type="molecule type" value="Genomic_DNA"/>
</dbReference>
<comment type="caution">
    <text evidence="2">The sequence shown here is derived from an EMBL/GenBank/DDBJ whole genome shotgun (WGS) entry which is preliminary data.</text>
</comment>
<dbReference type="EMBL" id="CAJNOK010006359">
    <property type="protein sequence ID" value="CAF1001404.1"/>
    <property type="molecule type" value="Genomic_DNA"/>
</dbReference>
<sequence>MTDSPQILNDPIDDDKTSFDSLCHWILNELNNGHVLAIQAVKDHYLNIKQNKRETVTEYMMRTTTLKHQIASKLDNIIFFNESSQAGTYIVLNDVKFYALIVLNSSLSTATTCKQKPQKDTALISNAKILFSSIRLLLDTYSKAFETFDQINKKPEQLQHFSPDMYWSHVPMLLRNTSKGRNGISEQFSAQGIDKFCQTLVFRTLIYSAINDITEIDTDTNDGHIECQQNRLVIDNNDLKRLVIKIADEKLFDAESQSVTELFTGKIIHDDIVNDICNSYSRGEEELKTFIQKRLIDKSIYIDSKMSTMKTMKLINAGTYALNHHKTGKKGGIILHRPPKRGDTIFCYATQLLKSILDQHISIYARIDILFDNNQSCKNTSCTFLCKCDPQKCLNRNSNNIKQKQSLSNPNRTAKRSLFVSHAMLTDSDEEDENISVQTSDENESYGEEIGDYSEAEDENGNSINVLFETAQLQRANSHDGENDDF</sequence>
<dbReference type="Proteomes" id="UP000682733">
    <property type="component" value="Unassembled WGS sequence"/>
</dbReference>
<name>A0A8S2DM91_9BILA</name>
<proteinExistence type="predicted"/>
<accession>A0A8S2DM91</accession>
<feature type="region of interest" description="Disordered" evidence="1">
    <location>
        <begin position="428"/>
        <end position="459"/>
    </location>
</feature>
<reference evidence="2" key="1">
    <citation type="submission" date="2021-02" db="EMBL/GenBank/DDBJ databases">
        <authorList>
            <person name="Nowell W R."/>
        </authorList>
    </citation>
    <scope>NUCLEOTIDE SEQUENCE</scope>
</reference>